<keyword evidence="1" id="KW-1133">Transmembrane helix</keyword>
<gene>
    <name evidence="2" type="ORF">COX77_00715</name>
</gene>
<feature type="transmembrane region" description="Helical" evidence="1">
    <location>
        <begin position="210"/>
        <end position="230"/>
    </location>
</feature>
<comment type="caution">
    <text evidence="2">The sequence shown here is derived from an EMBL/GenBank/DDBJ whole genome shotgun (WGS) entry which is preliminary data.</text>
</comment>
<evidence type="ECO:0000313" key="3">
    <source>
        <dbReference type="Proteomes" id="UP000230405"/>
    </source>
</evidence>
<name>A0A2M7VGB4_9BACT</name>
<evidence type="ECO:0000256" key="1">
    <source>
        <dbReference type="SAM" id="Phobius"/>
    </source>
</evidence>
<dbReference type="InterPro" id="IPR025101">
    <property type="entry name" value="DUF4012"/>
</dbReference>
<protein>
    <recommendedName>
        <fullName evidence="4">DUF4012 domain-containing protein</fullName>
    </recommendedName>
</protein>
<dbReference type="AlphaFoldDB" id="A0A2M7VGB4"/>
<feature type="transmembrane region" description="Helical" evidence="1">
    <location>
        <begin position="143"/>
        <end position="164"/>
    </location>
</feature>
<reference evidence="3" key="1">
    <citation type="submission" date="2017-09" db="EMBL/GenBank/DDBJ databases">
        <title>Depth-based differentiation of microbial function through sediment-hosted aquifers and enrichment of novel symbionts in the deep terrestrial subsurface.</title>
        <authorList>
            <person name="Probst A.J."/>
            <person name="Ladd B."/>
            <person name="Jarett J.K."/>
            <person name="Geller-Mcgrath D.E."/>
            <person name="Sieber C.M.K."/>
            <person name="Emerson J.B."/>
            <person name="Anantharaman K."/>
            <person name="Thomas B.C."/>
            <person name="Malmstrom R."/>
            <person name="Stieglmeier M."/>
            <person name="Klingl A."/>
            <person name="Woyke T."/>
            <person name="Ryan C.M."/>
            <person name="Banfield J.F."/>
        </authorList>
    </citation>
    <scope>NUCLEOTIDE SEQUENCE [LARGE SCALE GENOMIC DNA]</scope>
</reference>
<dbReference type="Proteomes" id="UP000230405">
    <property type="component" value="Unassembled WGS sequence"/>
</dbReference>
<keyword evidence="1" id="KW-0812">Transmembrane</keyword>
<evidence type="ECO:0000313" key="2">
    <source>
        <dbReference type="EMBL" id="PIZ99747.1"/>
    </source>
</evidence>
<dbReference type="EMBL" id="PFPO01000013">
    <property type="protein sequence ID" value="PIZ99747.1"/>
    <property type="molecule type" value="Genomic_DNA"/>
</dbReference>
<evidence type="ECO:0008006" key="4">
    <source>
        <dbReference type="Google" id="ProtNLM"/>
    </source>
</evidence>
<proteinExistence type="predicted"/>
<accession>A0A2M7VGB4</accession>
<keyword evidence="1" id="KW-0472">Membrane</keyword>
<dbReference type="Pfam" id="PF13196">
    <property type="entry name" value="DUF4012"/>
    <property type="match status" value="1"/>
</dbReference>
<sequence>MSNKDLNNLPNSTNKKIASIDLADLVIDDQELLDLLTRKEKEKVISQYELKKLIENQTVNDHYTLPGTANNNSIPVSRFVIDLKKQVIAQTELPQPPPQPIVSHYSFQRAWTWLKKDIFVITTPIFLQHWRSWPTFLQKQNRVVFFGAWSRLTIVNLAIIFLHLGKKLNIPSHYLLRWFYRLDQRANLWLERHWSATNINLRNRWSWQQVFFFTFVCLLVILPISGFHYYQKLNKTKGLVLGISQEAVRNLESGWQVLQQGDWTTAREKFQRAKFNFNSAQKELLNYHQGLLTLSKNIPYYGEQLSVGSKLLNIGDAVASIVTAMADIDAATGEQNPTQLLTNLHNRAVYIQQRYAEIKPLIAEINPNVLPKEYRSLFYLWQNSNEKIAQYINELQDFTVWLNNFLGQDQPKRYLLLFQNSNELRATGGFIGSFGLLDVANGQIKKLDIPGGGSYDLKGQLKEFVYAPYPMQLIENRWFFWDANWWPDWPTVAKKVSWFYEKSGGPTVDGVIAINSDALIDWLKILPTINLPEYQKDINANNVIMSLQHYSEFEYDKETNKPKQIIADLAKALLENSSKLSPTELLAFGKLLNQQLGSRQIQIYLADQKQQQQVEKLGWSGNIQDSKSDYLLVVNQNIAGGKTEKVVKQKIDYQLSVGPDLYLIAKTAITRDHQGNPNDIFERQRNVSFVRIYVPLGAELISIEGATPPDNKLFSREKIELQPDRDLMEQDGINYFQSFDQYYTVQQFNKQVYGQWLMVDPGESKTITFTYRLPISITKIENSNFYQNLLFATKYHLTYSLLLQKQSGQDEFPIHVQFVGGKKWSIFNLQQNDELILSADKGLDMTFNLANDQTLSWELE</sequence>
<organism evidence="2 3">
    <name type="scientific">Candidatus Komeilibacteria bacterium CG_4_10_14_0_2_um_filter_37_10</name>
    <dbReference type="NCBI Taxonomy" id="1974470"/>
    <lineage>
        <taxon>Bacteria</taxon>
        <taxon>Candidatus Komeiliibacteriota</taxon>
    </lineage>
</organism>